<dbReference type="InterPro" id="IPR036736">
    <property type="entry name" value="ACP-like_sf"/>
</dbReference>
<dbReference type="Pfam" id="PF00550">
    <property type="entry name" value="PP-binding"/>
    <property type="match status" value="1"/>
</dbReference>
<protein>
    <submittedName>
        <fullName evidence="4">Thioesterase domain-containing protein</fullName>
    </submittedName>
</protein>
<dbReference type="Pfam" id="PF00975">
    <property type="entry name" value="Thioesterase"/>
    <property type="match status" value="1"/>
</dbReference>
<dbReference type="SUPFAM" id="SSF53474">
    <property type="entry name" value="alpha/beta-Hydrolases"/>
    <property type="match status" value="1"/>
</dbReference>
<dbReference type="EMBL" id="JRAA01000002">
    <property type="protein sequence ID" value="KHF25318.1"/>
    <property type="molecule type" value="Genomic_DNA"/>
</dbReference>
<keyword evidence="2" id="KW-0597">Phosphoprotein</keyword>
<dbReference type="PANTHER" id="PTHR44845:SF6">
    <property type="entry name" value="BETA-ALANINE-ACTIVATING ENZYME"/>
    <property type="match status" value="1"/>
</dbReference>
<dbReference type="SUPFAM" id="SSF56801">
    <property type="entry name" value="Acetyl-CoA synthetase-like"/>
    <property type="match status" value="1"/>
</dbReference>
<dbReference type="InterPro" id="IPR001031">
    <property type="entry name" value="Thioesterase"/>
</dbReference>
<dbReference type="PATRIC" id="fig|2340.3.peg.1939"/>
<dbReference type="PROSITE" id="PS50075">
    <property type="entry name" value="CARRIER"/>
    <property type="match status" value="1"/>
</dbReference>
<keyword evidence="1" id="KW-0596">Phosphopantetheine</keyword>
<dbReference type="eggNOG" id="COG1020">
    <property type="taxonomic scope" value="Bacteria"/>
</dbReference>
<feature type="domain" description="Carrier" evidence="3">
    <location>
        <begin position="106"/>
        <end position="180"/>
    </location>
</feature>
<evidence type="ECO:0000313" key="5">
    <source>
        <dbReference type="Proteomes" id="UP000030856"/>
    </source>
</evidence>
<dbReference type="Gene3D" id="1.10.1200.10">
    <property type="entry name" value="ACP-like"/>
    <property type="match status" value="1"/>
</dbReference>
<dbReference type="InterPro" id="IPR045851">
    <property type="entry name" value="AMP-bd_C_sf"/>
</dbReference>
<dbReference type="eggNOG" id="COG3319">
    <property type="taxonomic scope" value="Bacteria"/>
</dbReference>
<dbReference type="SUPFAM" id="SSF47336">
    <property type="entry name" value="ACP-like"/>
    <property type="match status" value="1"/>
</dbReference>
<evidence type="ECO:0000313" key="4">
    <source>
        <dbReference type="EMBL" id="KHF25318.1"/>
    </source>
</evidence>
<dbReference type="InterPro" id="IPR009081">
    <property type="entry name" value="PP-bd_ACP"/>
</dbReference>
<dbReference type="Gene3D" id="3.30.300.30">
    <property type="match status" value="1"/>
</dbReference>
<name>A0A0B0H549_SOVGS</name>
<evidence type="ECO:0000259" key="3">
    <source>
        <dbReference type="PROSITE" id="PS50075"/>
    </source>
</evidence>
<dbReference type="OrthoDB" id="134488at2"/>
<dbReference type="Proteomes" id="UP000030856">
    <property type="component" value="Unassembled WGS sequence"/>
</dbReference>
<proteinExistence type="predicted"/>
<evidence type="ECO:0000256" key="2">
    <source>
        <dbReference type="ARBA" id="ARBA00022553"/>
    </source>
</evidence>
<dbReference type="STRING" id="2340.JV46_06480"/>
<dbReference type="InterPro" id="IPR029058">
    <property type="entry name" value="AB_hydrolase_fold"/>
</dbReference>
<reference evidence="4 5" key="1">
    <citation type="journal article" date="2014" name="BMC Genomics">
        <title>The genome of the intracellular bacterium of the coastal bivalve, Solemya velum: a blueprint for thriving in and out of symbiosis.</title>
        <authorList>
            <person name="Dmytrenko O."/>
            <person name="Russell S.L."/>
            <person name="Loo W.T."/>
            <person name="Fontanez K.M."/>
            <person name="Liao L."/>
            <person name="Roeselers G."/>
            <person name="Sharma R."/>
            <person name="Stewart F.J."/>
            <person name="Newton I.L."/>
            <person name="Woyke T."/>
            <person name="Wu D."/>
            <person name="Lang J.M."/>
            <person name="Eisen J.A."/>
            <person name="Cavanaugh C.M."/>
        </authorList>
    </citation>
    <scope>NUCLEOTIDE SEQUENCE [LARGE SCALE GENOMIC DNA]</scope>
    <source>
        <strain evidence="4 5">WH</strain>
    </source>
</reference>
<dbReference type="PANTHER" id="PTHR44845">
    <property type="entry name" value="CARRIER DOMAIN-CONTAINING PROTEIN"/>
    <property type="match status" value="1"/>
</dbReference>
<sequence>MTDMDKVAKGQEMDQQTLLSLLSDHPVIRGVLLRDVQDAIGRDRQIGYVVIKASAELTPEELRTHYYIKNIEPELIPDYIFVLKDLPFKTDGSIDAEKLPLPENNGPRDATDLILQQIWEELLGKKCGIDDDFFGEGGHSLQAVEMLAHIEGKAGISLPASTLLTASTIRTLSDAMVAQSCDASQPSIVQVNQSALDQFNQDKDTAPFFLLHGDYTGGGFFSRHIAAHAELDDPFYIVQPFGLQRNDSSPLPDSIEEMAALHLEAIRSLQPEGPYRLGGYCNAALIVYEIAHLLTQSGSEVEFLLLIDPPNPKKLAKFPDYMSKSLDDYRARRKQLGKPVPKDKEIEHRNWLLSHYNRITAQYDAEPYAGTVHLVAFTHKQAEQWQQMAEKCEYIPVEIDSEKHGEAIVKSAGQIGVALGNLLVPEANTSHGAEPGVS</sequence>
<dbReference type="Gene3D" id="3.40.50.1820">
    <property type="entry name" value="alpha/beta hydrolase"/>
    <property type="match status" value="1"/>
</dbReference>
<keyword evidence="5" id="KW-1185">Reference proteome</keyword>
<organism evidence="4 5">
    <name type="scientific">Solemya velum gill symbiont</name>
    <dbReference type="NCBI Taxonomy" id="2340"/>
    <lineage>
        <taxon>Bacteria</taxon>
        <taxon>Pseudomonadati</taxon>
        <taxon>Pseudomonadota</taxon>
        <taxon>Gammaproteobacteria</taxon>
        <taxon>sulfur-oxidizing symbionts</taxon>
    </lineage>
</organism>
<comment type="caution">
    <text evidence="4">The sequence shown here is derived from an EMBL/GenBank/DDBJ whole genome shotgun (WGS) entry which is preliminary data.</text>
</comment>
<gene>
    <name evidence="4" type="ORF">JV46_06480</name>
</gene>
<evidence type="ECO:0000256" key="1">
    <source>
        <dbReference type="ARBA" id="ARBA00022450"/>
    </source>
</evidence>
<accession>A0A0B0H549</accession>
<dbReference type="AlphaFoldDB" id="A0A0B0H549"/>